<gene>
    <name evidence="1" type="ORF">SAMN04488027_106140</name>
</gene>
<organism evidence="1 2">
    <name type="scientific">Psychroflexus sediminis</name>
    <dbReference type="NCBI Taxonomy" id="470826"/>
    <lineage>
        <taxon>Bacteria</taxon>
        <taxon>Pseudomonadati</taxon>
        <taxon>Bacteroidota</taxon>
        <taxon>Flavobacteriia</taxon>
        <taxon>Flavobacteriales</taxon>
        <taxon>Flavobacteriaceae</taxon>
        <taxon>Psychroflexus</taxon>
    </lineage>
</organism>
<dbReference type="Proteomes" id="UP000199296">
    <property type="component" value="Unassembled WGS sequence"/>
</dbReference>
<reference evidence="1 2" key="1">
    <citation type="submission" date="2016-10" db="EMBL/GenBank/DDBJ databases">
        <authorList>
            <person name="de Groot N.N."/>
        </authorList>
    </citation>
    <scope>NUCLEOTIDE SEQUENCE [LARGE SCALE GENOMIC DNA]</scope>
    <source>
        <strain evidence="1 2">DSM 19803</strain>
    </source>
</reference>
<dbReference type="AlphaFoldDB" id="A0A1G7WUL6"/>
<evidence type="ECO:0000313" key="2">
    <source>
        <dbReference type="Proteomes" id="UP000199296"/>
    </source>
</evidence>
<name>A0A1G7WUL6_9FLAO</name>
<dbReference type="RefSeq" id="WP_262501430.1">
    <property type="nucleotide sequence ID" value="NZ_FNCW01000006.1"/>
</dbReference>
<accession>A0A1G7WUL6</accession>
<evidence type="ECO:0000313" key="1">
    <source>
        <dbReference type="EMBL" id="SDG75619.1"/>
    </source>
</evidence>
<dbReference type="STRING" id="470826.SAMN04488027_106140"/>
<keyword evidence="2" id="KW-1185">Reference proteome</keyword>
<proteinExistence type="predicted"/>
<sequence length="42" mass="4758">MLSNSKSLYRTTLNALEKSKILLIVFAEGFIGLEYNSETSFE</sequence>
<protein>
    <submittedName>
        <fullName evidence="1">Uncharacterized protein</fullName>
    </submittedName>
</protein>
<dbReference type="EMBL" id="FNCW01000006">
    <property type="protein sequence ID" value="SDG75619.1"/>
    <property type="molecule type" value="Genomic_DNA"/>
</dbReference>